<keyword evidence="4" id="KW-1003">Cell membrane</keyword>
<protein>
    <recommendedName>
        <fullName evidence="17">Tumor necrosis factor ligand superfamily member 10</fullName>
    </recommendedName>
    <alternativeName>
        <fullName evidence="18">TNF-related apoptosis-inducing ligand</fullName>
    </alternativeName>
</protein>
<dbReference type="GeneTree" id="ENSGT01130000278318"/>
<keyword evidence="22" id="KW-1185">Reference proteome</keyword>
<evidence type="ECO:0000256" key="8">
    <source>
        <dbReference type="ARBA" id="ARBA00022692"/>
    </source>
</evidence>
<dbReference type="Pfam" id="PF00229">
    <property type="entry name" value="TNF"/>
    <property type="match status" value="1"/>
</dbReference>
<evidence type="ECO:0000256" key="3">
    <source>
        <dbReference type="ARBA" id="ARBA00008670"/>
    </source>
</evidence>
<accession>A0A3P8NW47</accession>
<keyword evidence="12" id="KW-0735">Signal-anchor</keyword>
<evidence type="ECO:0000256" key="5">
    <source>
        <dbReference type="ARBA" id="ARBA00022514"/>
    </source>
</evidence>
<keyword evidence="7" id="KW-0597">Phosphoprotein</keyword>
<evidence type="ECO:0000256" key="10">
    <source>
        <dbReference type="ARBA" id="ARBA00022723"/>
    </source>
</evidence>
<dbReference type="GO" id="GO:2001238">
    <property type="term" value="P:positive regulation of extrinsic apoptotic signaling pathway"/>
    <property type="evidence" value="ECO:0007669"/>
    <property type="project" value="UniProtKB-ARBA"/>
</dbReference>
<comment type="subunit">
    <text evidence="16">Homotrimer. One TNFSF10 homotrimer interacts with three TNFSF10A mononers. One TNFSF10 homotrimer interacts with three TNFSF10B mononers.</text>
</comment>
<dbReference type="SUPFAM" id="SSF49842">
    <property type="entry name" value="TNF-like"/>
    <property type="match status" value="1"/>
</dbReference>
<evidence type="ECO:0000256" key="6">
    <source>
        <dbReference type="ARBA" id="ARBA00022525"/>
    </source>
</evidence>
<dbReference type="PROSITE" id="PS00251">
    <property type="entry name" value="THD_1"/>
    <property type="match status" value="1"/>
</dbReference>
<evidence type="ECO:0000256" key="16">
    <source>
        <dbReference type="ARBA" id="ARBA00063957"/>
    </source>
</evidence>
<dbReference type="InterPro" id="IPR006052">
    <property type="entry name" value="TNF_dom"/>
</dbReference>
<reference evidence="22" key="2">
    <citation type="submission" date="2023-03" db="EMBL/GenBank/DDBJ databases">
        <authorList>
            <consortium name="Wellcome Sanger Institute Data Sharing"/>
        </authorList>
    </citation>
    <scope>NUCLEOTIDE SEQUENCE [LARGE SCALE GENOMIC DNA]</scope>
</reference>
<evidence type="ECO:0000256" key="17">
    <source>
        <dbReference type="ARBA" id="ARBA00074586"/>
    </source>
</evidence>
<dbReference type="PROSITE" id="PS50049">
    <property type="entry name" value="THD_2"/>
    <property type="match status" value="1"/>
</dbReference>
<reference evidence="21" key="4">
    <citation type="submission" date="2025-09" db="UniProtKB">
        <authorList>
            <consortium name="Ensembl"/>
        </authorList>
    </citation>
    <scope>IDENTIFICATION</scope>
</reference>
<dbReference type="GO" id="GO:0005125">
    <property type="term" value="F:cytokine activity"/>
    <property type="evidence" value="ECO:0007669"/>
    <property type="project" value="UniProtKB-KW"/>
</dbReference>
<keyword evidence="5" id="KW-0202">Cytokine</keyword>
<dbReference type="STRING" id="8154.ENSACLP00000009023"/>
<dbReference type="OrthoDB" id="9446605at2759"/>
<keyword evidence="14" id="KW-0472">Membrane</keyword>
<dbReference type="GO" id="GO:0006915">
    <property type="term" value="P:apoptotic process"/>
    <property type="evidence" value="ECO:0007669"/>
    <property type="project" value="UniProtKB-KW"/>
</dbReference>
<evidence type="ECO:0000256" key="7">
    <source>
        <dbReference type="ARBA" id="ARBA00022553"/>
    </source>
</evidence>
<keyword evidence="8" id="KW-0812">Transmembrane</keyword>
<dbReference type="PANTHER" id="PTHR11471">
    <property type="entry name" value="TUMOR NECROSIS FACTOR FAMILY MEMBER"/>
    <property type="match status" value="1"/>
</dbReference>
<dbReference type="Proteomes" id="UP000265100">
    <property type="component" value="Chromosome 19"/>
</dbReference>
<evidence type="ECO:0000256" key="9">
    <source>
        <dbReference type="ARBA" id="ARBA00022703"/>
    </source>
</evidence>
<evidence type="ECO:0000256" key="13">
    <source>
        <dbReference type="ARBA" id="ARBA00022989"/>
    </source>
</evidence>
<evidence type="ECO:0000256" key="14">
    <source>
        <dbReference type="ARBA" id="ARBA00023136"/>
    </source>
</evidence>
<feature type="domain" description="THD" evidence="20">
    <location>
        <begin position="102"/>
        <end position="268"/>
    </location>
</feature>
<dbReference type="Gene3D" id="2.60.120.40">
    <property type="match status" value="1"/>
</dbReference>
<comment type="function">
    <text evidence="15">Cytokine that binds to TNFRSF10A/TRAILR1, TNFRSF10B/TRAILR2, TNFRSF10C/TRAILR3, TNFRSF10D/TRAILR4 and possibly also to TNFRSF11B/OPG. Induces apoptosis. Its activity may be modulated by binding to the decoy receptors TNFRSF10C/TRAILR3, TNFRSF10D/TRAILR4 and TNFRSF11B/OPG that cannot induce apoptosis.</text>
</comment>
<dbReference type="PANTHER" id="PTHR11471:SF27">
    <property type="entry name" value="TUMOR NECROSIS FACTOR LIGAND SUPERFAMILY MEMBER 10"/>
    <property type="match status" value="1"/>
</dbReference>
<dbReference type="GO" id="GO:0005886">
    <property type="term" value="C:plasma membrane"/>
    <property type="evidence" value="ECO:0007669"/>
    <property type="project" value="UniProtKB-SubCell"/>
</dbReference>
<dbReference type="GO" id="GO:0006955">
    <property type="term" value="P:immune response"/>
    <property type="evidence" value="ECO:0007669"/>
    <property type="project" value="InterPro"/>
</dbReference>
<gene>
    <name evidence="21" type="primary">TNFSF10</name>
</gene>
<dbReference type="GO" id="GO:0046872">
    <property type="term" value="F:metal ion binding"/>
    <property type="evidence" value="ECO:0007669"/>
    <property type="project" value="UniProtKB-KW"/>
</dbReference>
<dbReference type="OMA" id="TMQDSFS"/>
<dbReference type="Ensembl" id="ENSACLT00000009229.2">
    <property type="protein sequence ID" value="ENSACLP00000009023.1"/>
    <property type="gene ID" value="ENSACLG00000006153.2"/>
</dbReference>
<dbReference type="GO" id="GO:0005615">
    <property type="term" value="C:extracellular space"/>
    <property type="evidence" value="ECO:0007669"/>
    <property type="project" value="UniProtKB-KW"/>
</dbReference>
<evidence type="ECO:0000256" key="18">
    <source>
        <dbReference type="ARBA" id="ARBA00083215"/>
    </source>
</evidence>
<name>A0A3P8NW47_ASTCA</name>
<evidence type="ECO:0000256" key="19">
    <source>
        <dbReference type="PIRSR" id="PIRSR038013-50"/>
    </source>
</evidence>
<keyword evidence="6" id="KW-0964">Secreted</keyword>
<dbReference type="FunFam" id="2.60.120.40:FF:000014">
    <property type="entry name" value="Tumor necrosis factor ligand superfamily member"/>
    <property type="match status" value="1"/>
</dbReference>
<keyword evidence="10 19" id="KW-0479">Metal-binding</keyword>
<organism evidence="21 22">
    <name type="scientific">Astatotilapia calliptera</name>
    <name type="common">Eastern happy</name>
    <name type="synonym">Chromis callipterus</name>
    <dbReference type="NCBI Taxonomy" id="8154"/>
    <lineage>
        <taxon>Eukaryota</taxon>
        <taxon>Metazoa</taxon>
        <taxon>Chordata</taxon>
        <taxon>Craniata</taxon>
        <taxon>Vertebrata</taxon>
        <taxon>Euteleostomi</taxon>
        <taxon>Actinopterygii</taxon>
        <taxon>Neopterygii</taxon>
        <taxon>Teleostei</taxon>
        <taxon>Neoteleostei</taxon>
        <taxon>Acanthomorphata</taxon>
        <taxon>Ovalentaria</taxon>
        <taxon>Cichlomorphae</taxon>
        <taxon>Cichliformes</taxon>
        <taxon>Cichlidae</taxon>
        <taxon>African cichlids</taxon>
        <taxon>Pseudocrenilabrinae</taxon>
        <taxon>Haplochromini</taxon>
        <taxon>Astatotilapia</taxon>
    </lineage>
</organism>
<evidence type="ECO:0000256" key="11">
    <source>
        <dbReference type="ARBA" id="ARBA00022833"/>
    </source>
</evidence>
<comment type="subcellular location">
    <subcellularLocation>
        <location evidence="1">Cell membrane</location>
        <topology evidence="1">Single-pass type II membrane protein</topology>
    </subcellularLocation>
    <subcellularLocation>
        <location evidence="2">Secreted</location>
    </subcellularLocation>
</comment>
<dbReference type="CDD" id="cd00184">
    <property type="entry name" value="TNF"/>
    <property type="match status" value="1"/>
</dbReference>
<dbReference type="PIRSF" id="PIRSF038013">
    <property type="entry name" value="TNF10_TNF11"/>
    <property type="match status" value="1"/>
</dbReference>
<evidence type="ECO:0000313" key="21">
    <source>
        <dbReference type="Ensembl" id="ENSACLP00000009023.1"/>
    </source>
</evidence>
<sequence length="269" mass="29981">MAMSISVQSLGLILLAAVLLQTIAVAVSFMYFNKVLNTMQESFSRSSMSCLVNPNLNFLDAAEKKSDPCWQVTQQVHYYLKKKIAERFQIPTPERRVSLPKVGAHVTGVVSSAEPPNSETVPGLQSSKGYLGERIRVWEGQRGLSFLQNIELRGGELLVPRAGLYYIYAQTYFKLPSMGEMDGETREEQGAQLVQYIYKKMSSYTAPILLMKSIRSVCWPRGQEPGLFSLHQAGTAFLQPADRLFITVSNASVIEMDGRANYFGAFLVS</sequence>
<keyword evidence="13" id="KW-1133">Transmembrane helix</keyword>
<dbReference type="InterPro" id="IPR017355">
    <property type="entry name" value="TNF_ligand_10/11"/>
</dbReference>
<dbReference type="Bgee" id="ENSACLG00000006153">
    <property type="expression patterns" value="Expressed in ovary and 6 other cell types or tissues"/>
</dbReference>
<dbReference type="SMART" id="SM00207">
    <property type="entry name" value="TNF"/>
    <property type="match status" value="1"/>
</dbReference>
<feature type="binding site" evidence="19">
    <location>
        <position position="218"/>
    </location>
    <ligand>
        <name>Zn(2+)</name>
        <dbReference type="ChEBI" id="CHEBI:29105"/>
        <note>ligand shared between all trimeric partners</note>
    </ligand>
</feature>
<dbReference type="InterPro" id="IPR008983">
    <property type="entry name" value="Tumour_necrosis_fac-like_dom"/>
</dbReference>
<dbReference type="GO" id="GO:0005164">
    <property type="term" value="F:tumor necrosis factor receptor binding"/>
    <property type="evidence" value="ECO:0007669"/>
    <property type="project" value="InterPro"/>
</dbReference>
<evidence type="ECO:0000259" key="20">
    <source>
        <dbReference type="PROSITE" id="PS50049"/>
    </source>
</evidence>
<comment type="similarity">
    <text evidence="3">Belongs to the tumor necrosis factor family.</text>
</comment>
<evidence type="ECO:0000256" key="2">
    <source>
        <dbReference type="ARBA" id="ARBA00004613"/>
    </source>
</evidence>
<reference evidence="21 22" key="1">
    <citation type="submission" date="2018-05" db="EMBL/GenBank/DDBJ databases">
        <authorList>
            <person name="Datahose"/>
        </authorList>
    </citation>
    <scope>NUCLEOTIDE SEQUENCE</scope>
</reference>
<evidence type="ECO:0000256" key="15">
    <source>
        <dbReference type="ARBA" id="ARBA00055277"/>
    </source>
</evidence>
<evidence type="ECO:0000256" key="1">
    <source>
        <dbReference type="ARBA" id="ARBA00004401"/>
    </source>
</evidence>
<reference evidence="21" key="3">
    <citation type="submission" date="2025-08" db="UniProtKB">
        <authorList>
            <consortium name="Ensembl"/>
        </authorList>
    </citation>
    <scope>IDENTIFICATION</scope>
</reference>
<evidence type="ECO:0000256" key="12">
    <source>
        <dbReference type="ARBA" id="ARBA00022968"/>
    </source>
</evidence>
<keyword evidence="9" id="KW-0053">Apoptosis</keyword>
<evidence type="ECO:0000256" key="4">
    <source>
        <dbReference type="ARBA" id="ARBA00022475"/>
    </source>
</evidence>
<keyword evidence="11 19" id="KW-0862">Zinc</keyword>
<evidence type="ECO:0000313" key="22">
    <source>
        <dbReference type="Proteomes" id="UP000265100"/>
    </source>
</evidence>
<proteinExistence type="inferred from homology"/>
<dbReference type="InterPro" id="IPR021184">
    <property type="entry name" value="TNF_CS"/>
</dbReference>
<dbReference type="AlphaFoldDB" id="A0A3P8NW47"/>